<sequence length="135" mass="15343">MKELPREDSTDDEAEATNAEKKHASDPQVCTKNDEPLPQQQARQPENETGQRKRKKKRELKSKTYMNDQGFMVTEKLWESDSTDASDNEVQLVTTEPPLKDRPPSPAKKTSKKTHAEIKNKGAKQASLISFFKKS</sequence>
<evidence type="ECO:0000313" key="3">
    <source>
        <dbReference type="Proteomes" id="UP001249851"/>
    </source>
</evidence>
<dbReference type="EMBL" id="JARQWQ010000016">
    <property type="protein sequence ID" value="KAK2566534.1"/>
    <property type="molecule type" value="Genomic_DNA"/>
</dbReference>
<proteinExistence type="predicted"/>
<comment type="caution">
    <text evidence="2">The sequence shown here is derived from an EMBL/GenBank/DDBJ whole genome shotgun (WGS) entry which is preliminary data.</text>
</comment>
<reference evidence="2" key="2">
    <citation type="journal article" date="2023" name="Science">
        <title>Genomic signatures of disease resistance in endangered staghorn corals.</title>
        <authorList>
            <person name="Vollmer S.V."/>
            <person name="Selwyn J.D."/>
            <person name="Despard B.A."/>
            <person name="Roesel C.L."/>
        </authorList>
    </citation>
    <scope>NUCLEOTIDE SEQUENCE</scope>
    <source>
        <strain evidence="2">K2</strain>
    </source>
</reference>
<dbReference type="PANTHER" id="PTHR17598:SF13">
    <property type="entry name" value="DNA POLYMERASE DELTA SUBUNIT 3"/>
    <property type="match status" value="1"/>
</dbReference>
<dbReference type="InterPro" id="IPR019038">
    <property type="entry name" value="POLD3"/>
</dbReference>
<evidence type="ECO:0000313" key="2">
    <source>
        <dbReference type="EMBL" id="KAK2566534.1"/>
    </source>
</evidence>
<protein>
    <submittedName>
        <fullName evidence="2">DNA polymerase delta subunit 3</fullName>
    </submittedName>
</protein>
<dbReference type="PANTHER" id="PTHR17598">
    <property type="entry name" value="DNA POLYMERASE DELTA SUBUNIT 3"/>
    <property type="match status" value="1"/>
</dbReference>
<accession>A0AAD9QS72</accession>
<dbReference type="Pfam" id="PF09507">
    <property type="entry name" value="CDC27"/>
    <property type="match status" value="1"/>
</dbReference>
<dbReference type="AlphaFoldDB" id="A0AAD9QS72"/>
<keyword evidence="3" id="KW-1185">Reference proteome</keyword>
<organism evidence="2 3">
    <name type="scientific">Acropora cervicornis</name>
    <name type="common">Staghorn coral</name>
    <dbReference type="NCBI Taxonomy" id="6130"/>
    <lineage>
        <taxon>Eukaryota</taxon>
        <taxon>Metazoa</taxon>
        <taxon>Cnidaria</taxon>
        <taxon>Anthozoa</taxon>
        <taxon>Hexacorallia</taxon>
        <taxon>Scleractinia</taxon>
        <taxon>Astrocoeniina</taxon>
        <taxon>Acroporidae</taxon>
        <taxon>Acropora</taxon>
    </lineage>
</organism>
<dbReference type="GO" id="GO:0006271">
    <property type="term" value="P:DNA strand elongation involved in DNA replication"/>
    <property type="evidence" value="ECO:0007669"/>
    <property type="project" value="TreeGrafter"/>
</dbReference>
<dbReference type="GO" id="GO:0003887">
    <property type="term" value="F:DNA-directed DNA polymerase activity"/>
    <property type="evidence" value="ECO:0007669"/>
    <property type="project" value="TreeGrafter"/>
</dbReference>
<gene>
    <name evidence="2" type="ORF">P5673_009159</name>
</gene>
<name>A0AAD9QS72_ACRCE</name>
<dbReference type="Proteomes" id="UP001249851">
    <property type="component" value="Unassembled WGS sequence"/>
</dbReference>
<reference evidence="2" key="1">
    <citation type="journal article" date="2023" name="G3 (Bethesda)">
        <title>Whole genome assembly and annotation of the endangered Caribbean coral Acropora cervicornis.</title>
        <authorList>
            <person name="Selwyn J.D."/>
            <person name="Vollmer S.V."/>
        </authorList>
    </citation>
    <scope>NUCLEOTIDE SEQUENCE</scope>
    <source>
        <strain evidence="2">K2</strain>
    </source>
</reference>
<dbReference type="GO" id="GO:1904161">
    <property type="term" value="P:DNA synthesis involved in UV-damage excision repair"/>
    <property type="evidence" value="ECO:0007669"/>
    <property type="project" value="TreeGrafter"/>
</dbReference>
<evidence type="ECO:0000256" key="1">
    <source>
        <dbReference type="SAM" id="MobiDB-lite"/>
    </source>
</evidence>
<dbReference type="GO" id="GO:0006297">
    <property type="term" value="P:nucleotide-excision repair, DNA gap filling"/>
    <property type="evidence" value="ECO:0007669"/>
    <property type="project" value="TreeGrafter"/>
</dbReference>
<feature type="region of interest" description="Disordered" evidence="1">
    <location>
        <begin position="1"/>
        <end position="124"/>
    </location>
</feature>
<dbReference type="GO" id="GO:0043625">
    <property type="term" value="C:delta DNA polymerase complex"/>
    <property type="evidence" value="ECO:0007669"/>
    <property type="project" value="InterPro"/>
</dbReference>